<protein>
    <submittedName>
        <fullName evidence="1">Uncharacterized protein</fullName>
    </submittedName>
</protein>
<organism evidence="1 2">
    <name type="scientific">Trichonephila clavipes</name>
    <name type="common">Golden silk orbweaver</name>
    <name type="synonym">Nephila clavipes</name>
    <dbReference type="NCBI Taxonomy" id="2585209"/>
    <lineage>
        <taxon>Eukaryota</taxon>
        <taxon>Metazoa</taxon>
        <taxon>Ecdysozoa</taxon>
        <taxon>Arthropoda</taxon>
        <taxon>Chelicerata</taxon>
        <taxon>Arachnida</taxon>
        <taxon>Araneae</taxon>
        <taxon>Araneomorphae</taxon>
        <taxon>Entelegynae</taxon>
        <taxon>Araneoidea</taxon>
        <taxon>Nephilidae</taxon>
        <taxon>Trichonephila</taxon>
    </lineage>
</organism>
<dbReference type="AlphaFoldDB" id="A0A8X6SJB1"/>
<dbReference type="EMBL" id="BMAU01021296">
    <property type="protein sequence ID" value="GFY10197.1"/>
    <property type="molecule type" value="Genomic_DNA"/>
</dbReference>
<proteinExistence type="predicted"/>
<comment type="caution">
    <text evidence="1">The sequence shown here is derived from an EMBL/GenBank/DDBJ whole genome shotgun (WGS) entry which is preliminary data.</text>
</comment>
<reference evidence="1" key="1">
    <citation type="submission" date="2020-08" db="EMBL/GenBank/DDBJ databases">
        <title>Multicomponent nature underlies the extraordinary mechanical properties of spider dragline silk.</title>
        <authorList>
            <person name="Kono N."/>
            <person name="Nakamura H."/>
            <person name="Mori M."/>
            <person name="Yoshida Y."/>
            <person name="Ohtoshi R."/>
            <person name="Malay A.D."/>
            <person name="Moran D.A.P."/>
            <person name="Tomita M."/>
            <person name="Numata K."/>
            <person name="Arakawa K."/>
        </authorList>
    </citation>
    <scope>NUCLEOTIDE SEQUENCE</scope>
</reference>
<accession>A0A8X6SJB1</accession>
<gene>
    <name evidence="1" type="primary">NCL1_45210</name>
    <name evidence="1" type="ORF">TNCV_2628761</name>
</gene>
<name>A0A8X6SJB1_TRICX</name>
<dbReference type="Proteomes" id="UP000887159">
    <property type="component" value="Unassembled WGS sequence"/>
</dbReference>
<evidence type="ECO:0000313" key="2">
    <source>
        <dbReference type="Proteomes" id="UP000887159"/>
    </source>
</evidence>
<keyword evidence="2" id="KW-1185">Reference proteome</keyword>
<evidence type="ECO:0000313" key="1">
    <source>
        <dbReference type="EMBL" id="GFY10197.1"/>
    </source>
</evidence>
<sequence>MVPSRGGGTLNSRRATSPPLLRLVEEEKRCDAPDHPQGILPQNWGETQINRSVTCMVLKAAANDRCHLTLCHDEFRGP</sequence>